<protein>
    <recommendedName>
        <fullName evidence="3">DUF2442 domain-containing protein</fullName>
    </recommendedName>
</protein>
<dbReference type="Pfam" id="PF10387">
    <property type="entry name" value="DUF2442"/>
    <property type="match status" value="1"/>
</dbReference>
<accession>A0A9X0W766</accession>
<dbReference type="RefSeq" id="WP_200240693.1">
    <property type="nucleotide sequence ID" value="NZ_JAXUFI010000004.1"/>
</dbReference>
<sequence>MTPEIINILSAEQVAPYCLHLRFDDGTEQVVDFKPFLSRAVHPDLRAWLQPEKFARFRLEYGELVWGDYELCFPMIDLYHNDIAHRACTERAA</sequence>
<proteinExistence type="predicted"/>
<dbReference type="Gene3D" id="3.30.2020.10">
    <property type="entry name" value="NE0471-like N-terminal domain"/>
    <property type="match status" value="1"/>
</dbReference>
<keyword evidence="2" id="KW-1185">Reference proteome</keyword>
<dbReference type="AlphaFoldDB" id="A0A9X0W766"/>
<name>A0A9X0W766_9GAMM</name>
<dbReference type="Proteomes" id="UP001138768">
    <property type="component" value="Unassembled WGS sequence"/>
</dbReference>
<evidence type="ECO:0008006" key="3">
    <source>
        <dbReference type="Google" id="ProtNLM"/>
    </source>
</evidence>
<evidence type="ECO:0000313" key="1">
    <source>
        <dbReference type="EMBL" id="MBK1618050.1"/>
    </source>
</evidence>
<dbReference type="EMBL" id="NRRY01000007">
    <property type="protein sequence ID" value="MBK1618050.1"/>
    <property type="molecule type" value="Genomic_DNA"/>
</dbReference>
<dbReference type="InterPro" id="IPR036782">
    <property type="entry name" value="NE0471-like_N"/>
</dbReference>
<evidence type="ECO:0000313" key="2">
    <source>
        <dbReference type="Proteomes" id="UP001138768"/>
    </source>
</evidence>
<gene>
    <name evidence="1" type="ORF">CKO42_06225</name>
</gene>
<dbReference type="InterPro" id="IPR018841">
    <property type="entry name" value="DUF2442"/>
</dbReference>
<reference evidence="1 2" key="1">
    <citation type="journal article" date="2020" name="Microorganisms">
        <title>Osmotic Adaptation and Compatible Solute Biosynthesis of Phototrophic Bacteria as Revealed from Genome Analyses.</title>
        <authorList>
            <person name="Imhoff J.F."/>
            <person name="Rahn T."/>
            <person name="Kunzel S."/>
            <person name="Keller A."/>
            <person name="Neulinger S.C."/>
        </authorList>
    </citation>
    <scope>NUCLEOTIDE SEQUENCE [LARGE SCALE GENOMIC DNA]</scope>
    <source>
        <strain evidence="1 2">DSM 25653</strain>
    </source>
</reference>
<dbReference type="SUPFAM" id="SSF143880">
    <property type="entry name" value="NE0471 N-terminal domain-like"/>
    <property type="match status" value="1"/>
</dbReference>
<organism evidence="1 2">
    <name type="scientific">Lamprobacter modestohalophilus</name>
    <dbReference type="NCBI Taxonomy" id="1064514"/>
    <lineage>
        <taxon>Bacteria</taxon>
        <taxon>Pseudomonadati</taxon>
        <taxon>Pseudomonadota</taxon>
        <taxon>Gammaproteobacteria</taxon>
        <taxon>Chromatiales</taxon>
        <taxon>Chromatiaceae</taxon>
        <taxon>Lamprobacter</taxon>
    </lineage>
</organism>
<comment type="caution">
    <text evidence="1">The sequence shown here is derived from an EMBL/GenBank/DDBJ whole genome shotgun (WGS) entry which is preliminary data.</text>
</comment>